<dbReference type="Proteomes" id="UP001164539">
    <property type="component" value="Chromosome 10"/>
</dbReference>
<organism evidence="1 2">
    <name type="scientific">Melia azedarach</name>
    <name type="common">Chinaberry tree</name>
    <dbReference type="NCBI Taxonomy" id="155640"/>
    <lineage>
        <taxon>Eukaryota</taxon>
        <taxon>Viridiplantae</taxon>
        <taxon>Streptophyta</taxon>
        <taxon>Embryophyta</taxon>
        <taxon>Tracheophyta</taxon>
        <taxon>Spermatophyta</taxon>
        <taxon>Magnoliopsida</taxon>
        <taxon>eudicotyledons</taxon>
        <taxon>Gunneridae</taxon>
        <taxon>Pentapetalae</taxon>
        <taxon>rosids</taxon>
        <taxon>malvids</taxon>
        <taxon>Sapindales</taxon>
        <taxon>Meliaceae</taxon>
        <taxon>Melia</taxon>
    </lineage>
</organism>
<name>A0ACC1XBN7_MELAZ</name>
<gene>
    <name evidence="1" type="ORF">OWV82_018495</name>
</gene>
<proteinExistence type="predicted"/>
<reference evidence="1 2" key="1">
    <citation type="journal article" date="2023" name="Science">
        <title>Complex scaffold remodeling in plant triterpene biosynthesis.</title>
        <authorList>
            <person name="De La Pena R."/>
            <person name="Hodgson H."/>
            <person name="Liu J.C."/>
            <person name="Stephenson M.J."/>
            <person name="Martin A.C."/>
            <person name="Owen C."/>
            <person name="Harkess A."/>
            <person name="Leebens-Mack J."/>
            <person name="Jimenez L.E."/>
            <person name="Osbourn A."/>
            <person name="Sattely E.S."/>
        </authorList>
    </citation>
    <scope>NUCLEOTIDE SEQUENCE [LARGE SCALE GENOMIC DNA]</scope>
    <source>
        <strain evidence="2">cv. JPN11</strain>
        <tissue evidence="1">Leaf</tissue>
    </source>
</reference>
<protein>
    <submittedName>
        <fullName evidence="1">Gamma-glutamyltranspeptidase</fullName>
    </submittedName>
</protein>
<sequence length="573" mass="61881">MRQHSAEAPLLGSNYVSVRKNMSWSRLLWLLLVLLTVSIVGLISKDDLGGRVLGGGNHYDGSIKVNYADVVESENGVVAADDGRCSEIGASMLRQGGHAVDAAVATTLCLGIVNPMGSGIGGGAFMIVRSPSTSETLAFDMRETAPLAASENMYENNTQAKYVGALSMGVPGEIAGLHEAWLKYGRLPWRTLCQPAIKLAGDGFIVAPYLGGGIAKRANVVLNDPGLRKVYAPNGKLLKPDVMGYTIFGMPPPSTGTVGMSLVLNILDSYGSLDAAKGNIGLHRLVEALKHMLAARMNLGDPDFVHVNPFISEMLSKSYARQIREKIFDNTTFPPDYYMNRWSQLRDHGTSHICIVDADRNAVSLTTTINLGFGARMLSLSTGIVLNDEMGDFSIPTEKSSDKLPPAPSNFIRPNKRPLSSMTPLIVTKDNQLAGVIGGGGGMSIIPAVIQVFINHFILGMDPLLAVQNPRVYHELIPNVVKYENWTLIDGDHIELAEDRKLFLEERGHQLEAEAGGAIVQLVVQTSQNPIKDKDNVGRKFGKDINDAAERHVFHGKLIAVSDPRKDGRPAAV</sequence>
<keyword evidence="2" id="KW-1185">Reference proteome</keyword>
<evidence type="ECO:0000313" key="2">
    <source>
        <dbReference type="Proteomes" id="UP001164539"/>
    </source>
</evidence>
<comment type="caution">
    <text evidence="1">The sequence shown here is derived from an EMBL/GenBank/DDBJ whole genome shotgun (WGS) entry which is preliminary data.</text>
</comment>
<dbReference type="EMBL" id="CM051403">
    <property type="protein sequence ID" value="KAJ4708571.1"/>
    <property type="molecule type" value="Genomic_DNA"/>
</dbReference>
<evidence type="ECO:0000313" key="1">
    <source>
        <dbReference type="EMBL" id="KAJ4708571.1"/>
    </source>
</evidence>
<accession>A0ACC1XBN7</accession>